<dbReference type="Pfam" id="PF02906">
    <property type="entry name" value="Fe_hyd_lg_C"/>
    <property type="match status" value="1"/>
</dbReference>
<dbReference type="SUPFAM" id="SSF54862">
    <property type="entry name" value="4Fe-4S ferredoxins"/>
    <property type="match status" value="1"/>
</dbReference>
<keyword evidence="6" id="KW-1185">Reference proteome</keyword>
<feature type="domain" description="4Fe-4S ferredoxin-type" evidence="4">
    <location>
        <begin position="112"/>
        <end position="143"/>
    </location>
</feature>
<dbReference type="CDD" id="cd10549">
    <property type="entry name" value="MtMvhB_like"/>
    <property type="match status" value="1"/>
</dbReference>
<keyword evidence="2" id="KW-0408">Iron</keyword>
<dbReference type="InterPro" id="IPR004108">
    <property type="entry name" value="Fe_hydrogenase_lsu_C"/>
</dbReference>
<dbReference type="PROSITE" id="PS51379">
    <property type="entry name" value="4FE4S_FER_2"/>
    <property type="match status" value="3"/>
</dbReference>
<dbReference type="Gene3D" id="3.40.950.10">
    <property type="entry name" value="Fe-only Hydrogenase (Larger Subunit), Chain L, domain 3"/>
    <property type="match status" value="2"/>
</dbReference>
<dbReference type="InterPro" id="IPR017896">
    <property type="entry name" value="4Fe4S_Fe-S-bd"/>
</dbReference>
<feature type="domain" description="4Fe-4S ferredoxin-type" evidence="4">
    <location>
        <begin position="191"/>
        <end position="220"/>
    </location>
</feature>
<dbReference type="GO" id="GO:0046872">
    <property type="term" value="F:metal ion binding"/>
    <property type="evidence" value="ECO:0007669"/>
    <property type="project" value="UniProtKB-KW"/>
</dbReference>
<reference evidence="5" key="1">
    <citation type="submission" date="2020-08" db="EMBL/GenBank/DDBJ databases">
        <title>Genome public.</title>
        <authorList>
            <person name="Liu C."/>
            <person name="Sun Q."/>
        </authorList>
    </citation>
    <scope>NUCLEOTIDE SEQUENCE</scope>
    <source>
        <strain evidence="5">NSJ-28</strain>
    </source>
</reference>
<name>A0A923LY39_9FIRM</name>
<evidence type="ECO:0000256" key="2">
    <source>
        <dbReference type="ARBA" id="ARBA00023004"/>
    </source>
</evidence>
<evidence type="ECO:0000259" key="4">
    <source>
        <dbReference type="PROSITE" id="PS51379"/>
    </source>
</evidence>
<dbReference type="InterPro" id="IPR017900">
    <property type="entry name" value="4Fe4S_Fe_S_CS"/>
</dbReference>
<accession>A0A923LY39</accession>
<evidence type="ECO:0000256" key="1">
    <source>
        <dbReference type="ARBA" id="ARBA00022723"/>
    </source>
</evidence>
<sequence>MRGVETRIQEIRHRIFREVARMAYHTEWQVDKRIEELPYEIVPGEVGNFRNDIFLERAIVGERLRLAMGLPYRSAADHSPISDGIEAADKPETYYTPPLINIIKFACHGCKENQVVVTEGCQGCLAHPCVEVCPKGAVSLARYNGRSVIDQEKCIKCGRCVEVCSYNAIIHQKRPCAAACGMDAIRTNQNGKADIDYDKCVSCGMCLVNCPFGAIADKSQIFQVIRAIQSGERVYAAVAPAFVGQFGPKVTPGRLRAAMKQLGFADVFEVAIGADLCAAQEADDFLEEVPEKLPFMATSCCPAWSTMAKKLYPDYANCISMALTPMTLTARLIKHQHKNAKVVFIGPCAAKKLEAMRTDVRSEVDFVLTFEEMAGIFDAKHVELTMVPEDPNGVNDASTDGRNFAVSGGVAQAVVNVIKEKYPEREVKIANAEGLRECRHLLAAAKAGKYNGYLLEGMACPGGCVAGAGTMQPIRKSAAAVGMYAKQAEHKTASGTEYVKELDKLVD</sequence>
<dbReference type="Proteomes" id="UP000606499">
    <property type="component" value="Unassembled WGS sequence"/>
</dbReference>
<dbReference type="PANTHER" id="PTHR11615">
    <property type="entry name" value="NITRATE, FORMATE, IRON DEHYDROGENASE"/>
    <property type="match status" value="1"/>
</dbReference>
<dbReference type="NCBIfam" id="TIGR04105">
    <property type="entry name" value="FeFe_hydrog_B1"/>
    <property type="match status" value="1"/>
</dbReference>
<feature type="domain" description="4Fe-4S ferredoxin-type" evidence="4">
    <location>
        <begin position="145"/>
        <end position="174"/>
    </location>
</feature>
<dbReference type="Gene3D" id="3.30.70.20">
    <property type="match status" value="2"/>
</dbReference>
<protein>
    <submittedName>
        <fullName evidence="5">4Fe-4S dicluster domain-containing protein</fullName>
    </submittedName>
</protein>
<dbReference type="Gene3D" id="3.40.50.1780">
    <property type="match status" value="1"/>
</dbReference>
<dbReference type="AlphaFoldDB" id="A0A923LY39"/>
<dbReference type="RefSeq" id="WP_107630953.1">
    <property type="nucleotide sequence ID" value="NZ_JACOPL010000032.1"/>
</dbReference>
<evidence type="ECO:0000313" key="6">
    <source>
        <dbReference type="Proteomes" id="UP000606499"/>
    </source>
</evidence>
<evidence type="ECO:0000256" key="3">
    <source>
        <dbReference type="ARBA" id="ARBA00023014"/>
    </source>
</evidence>
<dbReference type="GO" id="GO:0051536">
    <property type="term" value="F:iron-sulfur cluster binding"/>
    <property type="evidence" value="ECO:0007669"/>
    <property type="project" value="UniProtKB-KW"/>
</dbReference>
<dbReference type="Pfam" id="PF12837">
    <property type="entry name" value="Fer4_6"/>
    <property type="match status" value="1"/>
</dbReference>
<dbReference type="InterPro" id="IPR027631">
    <property type="entry name" value="Mono_FeFe_hydrog"/>
</dbReference>
<keyword evidence="1" id="KW-0479">Metal-binding</keyword>
<comment type="caution">
    <text evidence="5">The sequence shown here is derived from an EMBL/GenBank/DDBJ whole genome shotgun (WGS) entry which is preliminary data.</text>
</comment>
<keyword evidence="3" id="KW-0411">Iron-sulfur</keyword>
<dbReference type="PROSITE" id="PS00198">
    <property type="entry name" value="4FE4S_FER_1"/>
    <property type="match status" value="1"/>
</dbReference>
<gene>
    <name evidence="5" type="ORF">H8S45_15325</name>
</gene>
<organism evidence="5 6">
    <name type="scientific">Agathobaculum faecis</name>
    <dbReference type="NCBI Taxonomy" id="2763013"/>
    <lineage>
        <taxon>Bacteria</taxon>
        <taxon>Bacillati</taxon>
        <taxon>Bacillota</taxon>
        <taxon>Clostridia</taxon>
        <taxon>Eubacteriales</taxon>
        <taxon>Butyricicoccaceae</taxon>
        <taxon>Agathobaculum</taxon>
    </lineage>
</organism>
<proteinExistence type="predicted"/>
<evidence type="ECO:0000313" key="5">
    <source>
        <dbReference type="EMBL" id="MBC5726813.1"/>
    </source>
</evidence>
<dbReference type="InterPro" id="IPR009016">
    <property type="entry name" value="Fe_hydrogenase"/>
</dbReference>
<dbReference type="InterPro" id="IPR050340">
    <property type="entry name" value="Cytosolic_Fe-S_CAF"/>
</dbReference>
<dbReference type="SUPFAM" id="SSF53920">
    <property type="entry name" value="Fe-only hydrogenase"/>
    <property type="match status" value="1"/>
</dbReference>
<dbReference type="Pfam" id="PF00037">
    <property type="entry name" value="Fer4"/>
    <property type="match status" value="1"/>
</dbReference>
<dbReference type="EMBL" id="JACOPL010000032">
    <property type="protein sequence ID" value="MBC5726813.1"/>
    <property type="molecule type" value="Genomic_DNA"/>
</dbReference>